<dbReference type="EMBL" id="MT141997">
    <property type="protein sequence ID" value="QJA73042.1"/>
    <property type="molecule type" value="Genomic_DNA"/>
</dbReference>
<gene>
    <name evidence="1" type="ORF">MM415A02511_0012</name>
</gene>
<evidence type="ECO:0000313" key="1">
    <source>
        <dbReference type="EMBL" id="QJA73042.1"/>
    </source>
</evidence>
<reference evidence="1" key="1">
    <citation type="submission" date="2020-03" db="EMBL/GenBank/DDBJ databases">
        <title>The deep terrestrial virosphere.</title>
        <authorList>
            <person name="Holmfeldt K."/>
            <person name="Nilsson E."/>
            <person name="Simone D."/>
            <person name="Lopez-Fernandez M."/>
            <person name="Wu X."/>
            <person name="de Brujin I."/>
            <person name="Lundin D."/>
            <person name="Andersson A."/>
            <person name="Bertilsson S."/>
            <person name="Dopson M."/>
        </authorList>
    </citation>
    <scope>NUCLEOTIDE SEQUENCE</scope>
    <source>
        <strain evidence="1">MM415A02511</strain>
    </source>
</reference>
<organism evidence="1">
    <name type="scientific">viral metagenome</name>
    <dbReference type="NCBI Taxonomy" id="1070528"/>
    <lineage>
        <taxon>unclassified sequences</taxon>
        <taxon>metagenomes</taxon>
        <taxon>organismal metagenomes</taxon>
    </lineage>
</organism>
<proteinExistence type="predicted"/>
<dbReference type="AlphaFoldDB" id="A0A6M3JVK6"/>
<protein>
    <submittedName>
        <fullName evidence="1">Uncharacterized protein</fullName>
    </submittedName>
</protein>
<name>A0A6M3JVK6_9ZZZZ</name>
<sequence>MNKYGKARQGWAWRGQARLGLARPVKSRQGFLFINLIILKMQTLAKISEESLTLVNYLKNVEHGQILSYQQIEQDTGVKMNNPAGRSYLRTACKKLKREYSCLRGVGIKLASADTAMTLVVGRLVKIDNAVKRSERTYNNVSMAFYNELEPAEQKQINFVGAAFGAIRVAAENGKYYLKNIAKTAPVAPMLPENAK</sequence>
<accession>A0A6M3JVK6</accession>